<dbReference type="PANTHER" id="PTHR15546:SF2">
    <property type="entry name" value="DDT DOMAIN-CONTAINING PROTEIN DDB_G0282237"/>
    <property type="match status" value="1"/>
</dbReference>
<feature type="compositionally biased region" description="Basic and acidic residues" evidence="6">
    <location>
        <begin position="411"/>
        <end position="421"/>
    </location>
</feature>
<feature type="region of interest" description="Disordered" evidence="6">
    <location>
        <begin position="409"/>
        <end position="455"/>
    </location>
</feature>
<keyword evidence="3" id="KW-0103">Bromodomain</keyword>
<dbReference type="GO" id="GO:0003677">
    <property type="term" value="F:DNA binding"/>
    <property type="evidence" value="ECO:0007669"/>
    <property type="project" value="InterPro"/>
</dbReference>
<dbReference type="InterPro" id="IPR018501">
    <property type="entry name" value="DDT_dom"/>
</dbReference>
<feature type="domain" description="DDT" evidence="7">
    <location>
        <begin position="322"/>
        <end position="394"/>
    </location>
</feature>
<feature type="domain" description="MBD" evidence="8">
    <location>
        <begin position="179"/>
        <end position="252"/>
    </location>
</feature>
<evidence type="ECO:0000256" key="6">
    <source>
        <dbReference type="SAM" id="MobiDB-lite"/>
    </source>
</evidence>
<evidence type="ECO:0000313" key="9">
    <source>
        <dbReference type="EMBL" id="GMH84486.1"/>
    </source>
</evidence>
<gene>
    <name evidence="9" type="ORF">TrVE_jg8010</name>
</gene>
<dbReference type="Pfam" id="PF15613">
    <property type="entry name" value="WSD"/>
    <property type="match status" value="1"/>
</dbReference>
<evidence type="ECO:0000256" key="2">
    <source>
        <dbReference type="ARBA" id="ARBA00023015"/>
    </source>
</evidence>
<comment type="caution">
    <text evidence="9">The sequence shown here is derived from an EMBL/GenBank/DDBJ whole genome shotgun (WGS) entry which is preliminary data.</text>
</comment>
<evidence type="ECO:0000256" key="3">
    <source>
        <dbReference type="ARBA" id="ARBA00023117"/>
    </source>
</evidence>
<feature type="compositionally biased region" description="Low complexity" evidence="6">
    <location>
        <begin position="1"/>
        <end position="19"/>
    </location>
</feature>
<feature type="compositionally biased region" description="Low complexity" evidence="6">
    <location>
        <begin position="147"/>
        <end position="158"/>
    </location>
</feature>
<keyword evidence="2" id="KW-0805">Transcription regulation</keyword>
<dbReference type="SUPFAM" id="SSF54171">
    <property type="entry name" value="DNA-binding domain"/>
    <property type="match status" value="1"/>
</dbReference>
<protein>
    <recommendedName>
        <fullName evidence="11">DDT domain-containing protein</fullName>
    </recommendedName>
</protein>
<evidence type="ECO:0000259" key="8">
    <source>
        <dbReference type="PROSITE" id="PS50982"/>
    </source>
</evidence>
<dbReference type="GO" id="GO:0005634">
    <property type="term" value="C:nucleus"/>
    <property type="evidence" value="ECO:0007669"/>
    <property type="project" value="UniProtKB-SubCell"/>
</dbReference>
<keyword evidence="4" id="KW-0804">Transcription</keyword>
<dbReference type="PANTHER" id="PTHR15546">
    <property type="entry name" value="BROMODOMAIN ADJACENT TO ZINC FINGER DOMAIN, 2A"/>
    <property type="match status" value="1"/>
</dbReference>
<dbReference type="Pfam" id="PF01429">
    <property type="entry name" value="MBD"/>
    <property type="match status" value="1"/>
</dbReference>
<dbReference type="InterPro" id="IPR028941">
    <property type="entry name" value="WHIM2_dom"/>
</dbReference>
<dbReference type="Proteomes" id="UP001165160">
    <property type="component" value="Unassembled WGS sequence"/>
</dbReference>
<comment type="subcellular location">
    <subcellularLocation>
        <location evidence="1">Nucleus</location>
    </subcellularLocation>
</comment>
<evidence type="ECO:0000313" key="10">
    <source>
        <dbReference type="Proteomes" id="UP001165160"/>
    </source>
</evidence>
<reference evidence="10" key="1">
    <citation type="journal article" date="2023" name="Commun. Biol.">
        <title>Genome analysis of Parmales, the sister group of diatoms, reveals the evolutionary specialization of diatoms from phago-mixotrophs to photoautotrophs.</title>
        <authorList>
            <person name="Ban H."/>
            <person name="Sato S."/>
            <person name="Yoshikawa S."/>
            <person name="Yamada K."/>
            <person name="Nakamura Y."/>
            <person name="Ichinomiya M."/>
            <person name="Sato N."/>
            <person name="Blanc-Mathieu R."/>
            <person name="Endo H."/>
            <person name="Kuwata A."/>
            <person name="Ogata H."/>
        </authorList>
    </citation>
    <scope>NUCLEOTIDE SEQUENCE [LARGE SCALE GENOMIC DNA]</scope>
    <source>
        <strain evidence="10">NIES 3699</strain>
    </source>
</reference>
<dbReference type="Gene3D" id="3.30.890.10">
    <property type="entry name" value="Methyl-cpg-binding Protein 2, Chain A"/>
    <property type="match status" value="1"/>
</dbReference>
<keyword evidence="5" id="KW-0539">Nucleus</keyword>
<dbReference type="EMBL" id="BRXX01000038">
    <property type="protein sequence ID" value="GMH84486.1"/>
    <property type="molecule type" value="Genomic_DNA"/>
</dbReference>
<proteinExistence type="predicted"/>
<evidence type="ECO:0000256" key="5">
    <source>
        <dbReference type="ARBA" id="ARBA00023242"/>
    </source>
</evidence>
<feature type="region of interest" description="Disordered" evidence="6">
    <location>
        <begin position="1306"/>
        <end position="1337"/>
    </location>
</feature>
<evidence type="ECO:0000256" key="4">
    <source>
        <dbReference type="ARBA" id="ARBA00023163"/>
    </source>
</evidence>
<dbReference type="Pfam" id="PF02791">
    <property type="entry name" value="DDT"/>
    <property type="match status" value="1"/>
</dbReference>
<sequence length="1337" mass="150083">MALHASQSSQSSTTQSSSTIGNSNINDTLIKTTLINTAWSYEGSKYFHDRINEAHYPDAKSLPYNPSLSSVKSLLSSSNLTLDELSHEIQRVFDTAQTFFKERNPHLYAAAKTCLEAFKEEVRKVKERQRRQEGSATPPPAKRAKPNEPSNPGSSNNKPPFPVSTPEKKSLGMNLLSDYITDCGGSPSLLTGWYVTIEARKEGKTQGSSDMYYFSPKNKKFRSRAEVARHFGLIAVAPKRTGGGASSKKRRPKNDAERRRIQKEIDKLQNQRNKVEQKLSEIAEEKERGIYPIDDSELHRMSGGVPLRFPPPEGSALPGIGHSSMTDLLVVFDFFSKFYRSLSLVKTNLDDFASALTCVRKHGSNDSDAVEAIPPFLSECHVAVLRMLVQDDFKEEWWRAENRVMLSDSIPEEKGESKKSDAQATGEAVKSETEGDGEEEDDDSVKTDTTVDEVDDDPDFVINEFFDRPRPRTMADKILLRSIWAPDRHDIVPMNFPLYTGLVCDMLLRHYTKQRVMADSDVRMHNGLPRFTTEEVEERSKSAGVRLFPSSSCDEGGSNPLESGIKQLSEGRKYTRLSAAEKISLLRLLVEAAYDSNRIKIIVEDNNTARNAAESKVVQDKKAMAKAEKELWSEVQARAKAELIFRQKKNVVKQMKEAGTDFSDLTDEQILSKPSSELQAKLDALPSPSRPEITEMAKRMKQAELLKEDDSVEIVSMARLKEIDRQKHDQLELQAKELDLENLDNEDSYVYSSGMSRSEISQLRSFRDKLRASKENLVTYPNERVAVVKILKDAIESESMKELKKAIREAKAFGLMGKKPDPSGATYIEERLRDAILALGEAEKRKKQQDGLANLVSEREKCFVRTVPLGEDREGRRLWHFAGDEPRVWVQEHSSSEACDPGMSEKCEEDDVVGEREGQDRDKFLGFCRQEYFSDKGRTGTPKVTWTWYAGEDNLRQVLKALNDKGRKEKSLKENLRELLDSRTKPELDAEVDEEGNATVVWRTDGGDVEHQRSCAAGKPSLEGEEKGFLESLLSTTSIGTRVRRRVEDRHSSKYHNGFVIGWASVSETSVNEDGMELTEEVVKWKIAYDGGKEEDVEGEGVILARIRYHKLVTSEGGDIEEDSGLWSYYNSMGKFGQTKKGDGDLATTPYLLLKDLKNKERDFHQWLKQVAVEKGTSGAWGESGRGDWQTSITEALRDEETPVGLEFVKKKLVELEKVVNEMSGDAGGGGGGVVGEVDLDKQLFNYTLDDRVDEMYPPPNTVWPDSGARNLFLGLVKECESVGTLLMLLVSLHLNVKVCCGVKEEQGAEGGPPSKLFGSSPVGRKRKTRNSTPRWW</sequence>
<feature type="compositionally biased region" description="Acidic residues" evidence="6">
    <location>
        <begin position="434"/>
        <end position="443"/>
    </location>
</feature>
<feature type="region of interest" description="Disordered" evidence="6">
    <location>
        <begin position="1"/>
        <end position="22"/>
    </location>
</feature>
<feature type="region of interest" description="Disordered" evidence="6">
    <location>
        <begin position="238"/>
        <end position="259"/>
    </location>
</feature>
<evidence type="ECO:0000259" key="7">
    <source>
        <dbReference type="PROSITE" id="PS50827"/>
    </source>
</evidence>
<dbReference type="PROSITE" id="PS50827">
    <property type="entry name" value="DDT"/>
    <property type="match status" value="1"/>
</dbReference>
<organism evidence="9 10">
    <name type="scientific">Triparma verrucosa</name>
    <dbReference type="NCBI Taxonomy" id="1606542"/>
    <lineage>
        <taxon>Eukaryota</taxon>
        <taxon>Sar</taxon>
        <taxon>Stramenopiles</taxon>
        <taxon>Ochrophyta</taxon>
        <taxon>Bolidophyceae</taxon>
        <taxon>Parmales</taxon>
        <taxon>Triparmaceae</taxon>
        <taxon>Triparma</taxon>
    </lineage>
</organism>
<feature type="region of interest" description="Disordered" evidence="6">
    <location>
        <begin position="125"/>
        <end position="168"/>
    </location>
</feature>
<dbReference type="InterPro" id="IPR036427">
    <property type="entry name" value="Bromodomain-like_sf"/>
</dbReference>
<evidence type="ECO:0000256" key="1">
    <source>
        <dbReference type="ARBA" id="ARBA00004123"/>
    </source>
</evidence>
<name>A0A9W7B5B4_9STRA</name>
<dbReference type="InterPro" id="IPR053271">
    <property type="entry name" value="DDT_domain"/>
</dbReference>
<dbReference type="InterPro" id="IPR001739">
    <property type="entry name" value="Methyl_CpG_DNA-bd"/>
</dbReference>
<accession>A0A9W7B5B4</accession>
<dbReference type="InterPro" id="IPR016177">
    <property type="entry name" value="DNA-bd_dom_sf"/>
</dbReference>
<evidence type="ECO:0008006" key="11">
    <source>
        <dbReference type="Google" id="ProtNLM"/>
    </source>
</evidence>
<dbReference type="PROSITE" id="PS50982">
    <property type="entry name" value="MBD"/>
    <property type="match status" value="1"/>
</dbReference>
<keyword evidence="10" id="KW-1185">Reference proteome</keyword>
<dbReference type="Gene3D" id="1.20.920.10">
    <property type="entry name" value="Bromodomain-like"/>
    <property type="match status" value="1"/>
</dbReference>